<keyword evidence="15" id="KW-1185">Reference proteome</keyword>
<organism evidence="14 15">
    <name type="scientific">Stentor coeruleus</name>
    <dbReference type="NCBI Taxonomy" id="5963"/>
    <lineage>
        <taxon>Eukaryota</taxon>
        <taxon>Sar</taxon>
        <taxon>Alveolata</taxon>
        <taxon>Ciliophora</taxon>
        <taxon>Postciliodesmatophora</taxon>
        <taxon>Heterotrichea</taxon>
        <taxon>Heterotrichida</taxon>
        <taxon>Stentoridae</taxon>
        <taxon>Stentor</taxon>
    </lineage>
</organism>
<dbReference type="AlphaFoldDB" id="A0A1R2C9R1"/>
<keyword evidence="8 13" id="KW-0175">Coiled coil</keyword>
<evidence type="ECO:0000256" key="9">
    <source>
        <dbReference type="ARBA" id="ARBA00023163"/>
    </source>
</evidence>
<dbReference type="GO" id="GO:0006974">
    <property type="term" value="P:DNA damage response"/>
    <property type="evidence" value="ECO:0007669"/>
    <property type="project" value="UniProtKB-KW"/>
</dbReference>
<reference evidence="14 15" key="1">
    <citation type="submission" date="2016-11" db="EMBL/GenBank/DDBJ databases">
        <title>The macronuclear genome of Stentor coeruleus: a giant cell with tiny introns.</title>
        <authorList>
            <person name="Slabodnick M."/>
            <person name="Ruby J.G."/>
            <person name="Reiff S.B."/>
            <person name="Swart E.C."/>
            <person name="Gosai S."/>
            <person name="Prabakaran S."/>
            <person name="Witkowska E."/>
            <person name="Larue G.E."/>
            <person name="Fisher S."/>
            <person name="Freeman R.M."/>
            <person name="Gunawardena J."/>
            <person name="Chu W."/>
            <person name="Stover N.A."/>
            <person name="Gregory B.D."/>
            <person name="Nowacki M."/>
            <person name="Derisi J."/>
            <person name="Roy S.W."/>
            <person name="Marshall W.F."/>
            <person name="Sood P."/>
        </authorList>
    </citation>
    <scope>NUCLEOTIDE SEQUENCE [LARGE SCALE GENOMIC DNA]</scope>
    <source>
        <strain evidence="14">WM001</strain>
    </source>
</reference>
<comment type="subcellular location">
    <subcellularLocation>
        <location evidence="1">Nucleus</location>
    </subcellularLocation>
</comment>
<feature type="coiled-coil region" evidence="13">
    <location>
        <begin position="387"/>
        <end position="451"/>
    </location>
</feature>
<dbReference type="SMART" id="SM00268">
    <property type="entry name" value="ACTIN"/>
    <property type="match status" value="1"/>
</dbReference>
<evidence type="ECO:0000256" key="2">
    <source>
        <dbReference type="ARBA" id="ARBA00006752"/>
    </source>
</evidence>
<evidence type="ECO:0000256" key="1">
    <source>
        <dbReference type="ARBA" id="ARBA00004123"/>
    </source>
</evidence>
<feature type="coiled-coil region" evidence="13">
    <location>
        <begin position="300"/>
        <end position="363"/>
    </location>
</feature>
<dbReference type="GO" id="GO:0005524">
    <property type="term" value="F:ATP binding"/>
    <property type="evidence" value="ECO:0007669"/>
    <property type="project" value="UniProtKB-KW"/>
</dbReference>
<gene>
    <name evidence="14" type="ORF">SteCoe_12903</name>
</gene>
<protein>
    <recommendedName>
        <fullName evidence="16">Actin-related protein 5</fullName>
    </recommendedName>
</protein>
<evidence type="ECO:0000256" key="3">
    <source>
        <dbReference type="ARBA" id="ARBA00022741"/>
    </source>
</evidence>
<evidence type="ECO:0000256" key="4">
    <source>
        <dbReference type="ARBA" id="ARBA00022763"/>
    </source>
</evidence>
<evidence type="ECO:0000313" key="15">
    <source>
        <dbReference type="Proteomes" id="UP000187209"/>
    </source>
</evidence>
<comment type="similarity">
    <text evidence="2 12">Belongs to the actin family.</text>
</comment>
<evidence type="ECO:0008006" key="16">
    <source>
        <dbReference type="Google" id="ProtNLM"/>
    </source>
</evidence>
<evidence type="ECO:0000256" key="6">
    <source>
        <dbReference type="ARBA" id="ARBA00022840"/>
    </source>
</evidence>
<evidence type="ECO:0000256" key="12">
    <source>
        <dbReference type="RuleBase" id="RU000487"/>
    </source>
</evidence>
<name>A0A1R2C9R1_9CILI</name>
<keyword evidence="6" id="KW-0067">ATP-binding</keyword>
<evidence type="ECO:0000256" key="5">
    <source>
        <dbReference type="ARBA" id="ARBA00022801"/>
    </source>
</evidence>
<keyword evidence="7" id="KW-0805">Transcription regulation</keyword>
<dbReference type="SUPFAM" id="SSF53067">
    <property type="entry name" value="Actin-like ATPase domain"/>
    <property type="match status" value="2"/>
</dbReference>
<dbReference type="FunFam" id="3.30.420.40:FF:000058">
    <property type="entry name" value="Putative actin-related protein 5"/>
    <property type="match status" value="1"/>
</dbReference>
<dbReference type="InterPro" id="IPR043129">
    <property type="entry name" value="ATPase_NBD"/>
</dbReference>
<keyword evidence="3" id="KW-0547">Nucleotide-binding</keyword>
<dbReference type="GO" id="GO:0016787">
    <property type="term" value="F:hydrolase activity"/>
    <property type="evidence" value="ECO:0007669"/>
    <property type="project" value="UniProtKB-KW"/>
</dbReference>
<sequence length="687" mass="79536">MEIPVFDIKGLPVQVQPDQHKLRNLYTSRFHNSSIPIVIDNGSFNCRAGWAGMPDPSLIFRNIVARQKNNQDIQEVLVGSEIPETDLYKLSIRSPFERGILQHFHTQEHVLDYIFWVLGIQDSQVNHPLLITETPCAPNYSRDLLLELAFEAYAVPSVNLGIDAIFSLRKNKGPSSSAMVISFGHQATHILPCLDGEFLPQYSKRINIGGIHCTQSLLKFLQTRYFYAKNMILWPLAQEIIYSHCYTAQNYFSELESLKLGKQRKIQLPWVMTQQPSEEEIRKKQQQRKEQGRKLKEMAMKKSEEKRKLAINELEELESFIQSVKKNSSDFQEGLVARGIENYDELKRKINSLRSRLNLEVDETEKYNLINIPDEELTADLVKQKRIQKIQKAAREAREQRKAKAQEEQERTDKLKVDDPDAYLKDLHKQRQEVLQRMEERKKLKVELQNRNSRPSQRRLRIIADLGTEGASDDNFGMKDQDWNIYREIHNDNQEEDEEDQNLLLDIDTKIGTMDTNHLITIGDVWRPPTAEDYQILLEVDRIRPPEILFQPSIIGLEQAGLSQTLDQVFKLFPPAQAQKLASCIFITGASAIFPNFRERVEIEVLGMRPFDSYSCVENAKDLATDAWRGASEFATTLEFKDTAVSIDEYNEYGPNVFCSKRRHFASNLYYETPERGDIPAKRSKNR</sequence>
<dbReference type="Pfam" id="PF00022">
    <property type="entry name" value="Actin"/>
    <property type="match status" value="2"/>
</dbReference>
<comment type="catalytic activity">
    <reaction evidence="11">
        <text>ATP + H2O = ADP + phosphate + H(+)</text>
        <dbReference type="Rhea" id="RHEA:13065"/>
        <dbReference type="ChEBI" id="CHEBI:15377"/>
        <dbReference type="ChEBI" id="CHEBI:15378"/>
        <dbReference type="ChEBI" id="CHEBI:30616"/>
        <dbReference type="ChEBI" id="CHEBI:43474"/>
        <dbReference type="ChEBI" id="CHEBI:456216"/>
    </reaction>
</comment>
<keyword evidence="9" id="KW-0804">Transcription</keyword>
<comment type="caution">
    <text evidence="14">The sequence shown here is derived from an EMBL/GenBank/DDBJ whole genome shotgun (WGS) entry which is preliminary data.</text>
</comment>
<evidence type="ECO:0000256" key="13">
    <source>
        <dbReference type="SAM" id="Coils"/>
    </source>
</evidence>
<dbReference type="EMBL" id="MPUH01000228">
    <property type="protein sequence ID" value="OMJ85710.1"/>
    <property type="molecule type" value="Genomic_DNA"/>
</dbReference>
<dbReference type="InterPro" id="IPR004000">
    <property type="entry name" value="Actin"/>
</dbReference>
<accession>A0A1R2C9R1</accession>
<dbReference type="Proteomes" id="UP000187209">
    <property type="component" value="Unassembled WGS sequence"/>
</dbReference>
<keyword evidence="5" id="KW-0378">Hydrolase</keyword>
<dbReference type="Gene3D" id="3.30.420.40">
    <property type="match status" value="2"/>
</dbReference>
<proteinExistence type="inferred from homology"/>
<evidence type="ECO:0000256" key="7">
    <source>
        <dbReference type="ARBA" id="ARBA00023015"/>
    </source>
</evidence>
<keyword evidence="4" id="KW-0227">DNA damage</keyword>
<evidence type="ECO:0000256" key="8">
    <source>
        <dbReference type="ARBA" id="ARBA00023054"/>
    </source>
</evidence>
<keyword evidence="10" id="KW-0539">Nucleus</keyword>
<dbReference type="FunFam" id="3.30.420.40:FF:000122">
    <property type="entry name" value="ARP5 actin-related protein 5 homolog"/>
    <property type="match status" value="1"/>
</dbReference>
<evidence type="ECO:0000313" key="14">
    <source>
        <dbReference type="EMBL" id="OMJ85710.1"/>
    </source>
</evidence>
<evidence type="ECO:0000256" key="11">
    <source>
        <dbReference type="ARBA" id="ARBA00049360"/>
    </source>
</evidence>
<dbReference type="PANTHER" id="PTHR11937">
    <property type="entry name" value="ACTIN"/>
    <property type="match status" value="1"/>
</dbReference>
<dbReference type="OrthoDB" id="7340501at2759"/>
<evidence type="ECO:0000256" key="10">
    <source>
        <dbReference type="ARBA" id="ARBA00023242"/>
    </source>
</evidence>
<dbReference type="GO" id="GO:0005634">
    <property type="term" value="C:nucleus"/>
    <property type="evidence" value="ECO:0007669"/>
    <property type="project" value="UniProtKB-SubCell"/>
</dbReference>